<evidence type="ECO:0000313" key="2">
    <source>
        <dbReference type="EMBL" id="MFC7392926.1"/>
    </source>
</evidence>
<proteinExistence type="predicted"/>
<dbReference type="InterPro" id="IPR043131">
    <property type="entry name" value="BCAT-like_N"/>
</dbReference>
<dbReference type="Gene3D" id="3.30.470.10">
    <property type="match status" value="1"/>
</dbReference>
<dbReference type="InterPro" id="IPR043132">
    <property type="entry name" value="BCAT-like_C"/>
</dbReference>
<dbReference type="RefSeq" id="WP_380965335.1">
    <property type="nucleotide sequence ID" value="NZ_JBHTCO010000005.1"/>
</dbReference>
<dbReference type="EC" id="2.6.1.85" evidence="2"/>
<dbReference type="PRINTS" id="PR00095">
    <property type="entry name" value="ANTSNTHASEI"/>
</dbReference>
<dbReference type="Pfam" id="PF01063">
    <property type="entry name" value="Aminotran_4"/>
    <property type="match status" value="1"/>
</dbReference>
<dbReference type="NCBIfam" id="TIGR00553">
    <property type="entry name" value="pabB"/>
    <property type="match status" value="1"/>
</dbReference>
<dbReference type="PANTHER" id="PTHR11236">
    <property type="entry name" value="AMINOBENZOATE/ANTHRANILATE SYNTHASE"/>
    <property type="match status" value="1"/>
</dbReference>
<name>A0ABW2Q0D5_9BACL</name>
<keyword evidence="3" id="KW-1185">Reference proteome</keyword>
<gene>
    <name evidence="2" type="primary">pabB</name>
    <name evidence="2" type="ORF">ACFQRG_07990</name>
</gene>
<keyword evidence="2" id="KW-0032">Aminotransferase</keyword>
<comment type="caution">
    <text evidence="2">The sequence shown here is derived from an EMBL/GenBank/DDBJ whole genome shotgun (WGS) entry which is preliminary data.</text>
</comment>
<dbReference type="SUPFAM" id="SSF56322">
    <property type="entry name" value="ADC synthase"/>
    <property type="match status" value="1"/>
</dbReference>
<dbReference type="InterPro" id="IPR005802">
    <property type="entry name" value="ADC_synth_comp_1"/>
</dbReference>
<dbReference type="SUPFAM" id="SSF56752">
    <property type="entry name" value="D-aminoacid aminotransferase-like PLP-dependent enzymes"/>
    <property type="match status" value="1"/>
</dbReference>
<dbReference type="InterPro" id="IPR005801">
    <property type="entry name" value="ADC_synthase"/>
</dbReference>
<feature type="domain" description="Chorismate-utilising enzyme C-terminal" evidence="1">
    <location>
        <begin position="115"/>
        <end position="369"/>
    </location>
</feature>
<accession>A0ABW2Q0D5</accession>
<dbReference type="GO" id="GO:0046820">
    <property type="term" value="F:4-amino-4-deoxychorismate synthase activity"/>
    <property type="evidence" value="ECO:0007669"/>
    <property type="project" value="UniProtKB-EC"/>
</dbReference>
<sequence>MNVASPFLFFEFTGQDGKKNPMCFQNPKEIIVVDSIDEIVPALIKVQNAVNSGYYAAGYLSYEAAPAFDQAYSVKSGNKMPLLWFGVFQEPEMIDNIPSDGGYSVSNWESATTFDHYQSEISKIKEKIGEGATYQVNYTMRLHSQFEGDDLSFYKQLSRAQSSNYSAYLNIGTYRILSASPELFFCWDGKEIVTRPMKGTTKRGLLWEEDEQNAKWLFESEKNRAENVMIVDLLRNDLGNIAETGSVEVSQLFEIEKYPTVLQMTSTIKALTRPEIQLKDIFSALFPCGSITGAPKVSTMQIISDIEDSPREVYCGAIGFMSPKGEAVFNVPIRTVVINMNTNEAEYGVGGGITWDSTTKSEYNEMVTKAELLTNQLPEFDLIESLKLENGHYYLFDRHINRLQKSAVYFCFPLSVEDINNALNEFAESHNKGIYKVRLLVSQNGKVSVEGQMITSLTEPKHVALADAPISKDNPFLYHKTTHRRVYDQCRLNYSNVFDVLLWNKEGELTEFTIGNVVLELDGELWTPPCKSGLLAGTFRDELLSSGKIRERVLKIDDLKACSSIWLINSVRGWVQVKLI</sequence>
<dbReference type="Proteomes" id="UP001596505">
    <property type="component" value="Unassembled WGS sequence"/>
</dbReference>
<organism evidence="2 3">
    <name type="scientific">Scopulibacillus cellulosilyticus</name>
    <dbReference type="NCBI Taxonomy" id="2665665"/>
    <lineage>
        <taxon>Bacteria</taxon>
        <taxon>Bacillati</taxon>
        <taxon>Bacillota</taxon>
        <taxon>Bacilli</taxon>
        <taxon>Bacillales</taxon>
        <taxon>Sporolactobacillaceae</taxon>
        <taxon>Scopulibacillus</taxon>
    </lineage>
</organism>
<dbReference type="Gene3D" id="3.20.10.10">
    <property type="entry name" value="D-amino Acid Aminotransferase, subunit A, domain 2"/>
    <property type="match status" value="1"/>
</dbReference>
<keyword evidence="2" id="KW-0808">Transferase</keyword>
<evidence type="ECO:0000259" key="1">
    <source>
        <dbReference type="Pfam" id="PF00425"/>
    </source>
</evidence>
<dbReference type="InterPro" id="IPR001544">
    <property type="entry name" value="Aminotrans_IV"/>
</dbReference>
<dbReference type="PANTHER" id="PTHR11236:SF50">
    <property type="entry name" value="AMINODEOXYCHORISMATE SYNTHASE COMPONENT 1"/>
    <property type="match status" value="1"/>
</dbReference>
<evidence type="ECO:0000313" key="3">
    <source>
        <dbReference type="Proteomes" id="UP001596505"/>
    </source>
</evidence>
<dbReference type="EMBL" id="JBHTCO010000005">
    <property type="protein sequence ID" value="MFC7392926.1"/>
    <property type="molecule type" value="Genomic_DNA"/>
</dbReference>
<dbReference type="InterPro" id="IPR036038">
    <property type="entry name" value="Aminotransferase-like"/>
</dbReference>
<reference evidence="3" key="1">
    <citation type="journal article" date="2019" name="Int. J. Syst. Evol. Microbiol.">
        <title>The Global Catalogue of Microorganisms (GCM) 10K type strain sequencing project: providing services to taxonomists for standard genome sequencing and annotation.</title>
        <authorList>
            <consortium name="The Broad Institute Genomics Platform"/>
            <consortium name="The Broad Institute Genome Sequencing Center for Infectious Disease"/>
            <person name="Wu L."/>
            <person name="Ma J."/>
        </authorList>
    </citation>
    <scope>NUCLEOTIDE SEQUENCE [LARGE SCALE GENOMIC DNA]</scope>
    <source>
        <strain evidence="3">CGMCC 1.16305</strain>
    </source>
</reference>
<dbReference type="InterPro" id="IPR019999">
    <property type="entry name" value="Anth_synth_I-like"/>
</dbReference>
<protein>
    <submittedName>
        <fullName evidence="2">Aminodeoxychorismate synthase component I</fullName>
        <ecNumber evidence="2">2.6.1.85</ecNumber>
    </submittedName>
</protein>
<dbReference type="InterPro" id="IPR015890">
    <property type="entry name" value="Chorismate_C"/>
</dbReference>
<dbReference type="Gene3D" id="3.60.120.10">
    <property type="entry name" value="Anthranilate synthase"/>
    <property type="match status" value="1"/>
</dbReference>
<dbReference type="Pfam" id="PF00425">
    <property type="entry name" value="Chorismate_bind"/>
    <property type="match status" value="1"/>
</dbReference>